<dbReference type="EMBL" id="CP150096">
    <property type="protein sequence ID" value="WZN46030.1"/>
    <property type="molecule type" value="Genomic_DNA"/>
</dbReference>
<name>A0ABZ2Z281_9BACT</name>
<accession>A0ABZ2Z281</accession>
<organism evidence="1 2">
    <name type="scientific">Chitinophaga caseinilytica</name>
    <dbReference type="NCBI Taxonomy" id="2267521"/>
    <lineage>
        <taxon>Bacteria</taxon>
        <taxon>Pseudomonadati</taxon>
        <taxon>Bacteroidota</taxon>
        <taxon>Chitinophagia</taxon>
        <taxon>Chitinophagales</taxon>
        <taxon>Chitinophagaceae</taxon>
        <taxon>Chitinophaga</taxon>
    </lineage>
</organism>
<sequence>MSDTHPLLKGKSSEALALYAAFLDAFKQEGATGEEPLKSMIAINGRGGHAAYVTQVGKNFIHAVFPFPRAFPDNLCFQKIAPVPGQQQVNHHFRMLSADDLNDEVRSFMRRALEPGE</sequence>
<evidence type="ECO:0000313" key="1">
    <source>
        <dbReference type="EMBL" id="WZN46030.1"/>
    </source>
</evidence>
<reference evidence="1 2" key="1">
    <citation type="submission" date="2024-03" db="EMBL/GenBank/DDBJ databases">
        <title>Chitinophaga caseinilytica sp. nov., a casein hydrolysing bacterium isolated from forest soil.</title>
        <authorList>
            <person name="Lee D.S."/>
            <person name="Han D.M."/>
            <person name="Baek J.H."/>
            <person name="Choi D.G."/>
            <person name="Jeon J.H."/>
            <person name="Jeon C.O."/>
        </authorList>
    </citation>
    <scope>NUCLEOTIDE SEQUENCE [LARGE SCALE GENOMIC DNA]</scope>
    <source>
        <strain evidence="1 2">KACC 19118</strain>
    </source>
</reference>
<keyword evidence="2" id="KW-1185">Reference proteome</keyword>
<dbReference type="RefSeq" id="WP_341840771.1">
    <property type="nucleotide sequence ID" value="NZ_CP149792.1"/>
</dbReference>
<proteinExistence type="predicted"/>
<evidence type="ECO:0000313" key="2">
    <source>
        <dbReference type="Proteomes" id="UP001449657"/>
    </source>
</evidence>
<dbReference type="Proteomes" id="UP001449657">
    <property type="component" value="Chromosome"/>
</dbReference>
<evidence type="ECO:0008006" key="3">
    <source>
        <dbReference type="Google" id="ProtNLM"/>
    </source>
</evidence>
<protein>
    <recommendedName>
        <fullName evidence="3">DUF5655 domain-containing protein</fullName>
    </recommendedName>
</protein>
<gene>
    <name evidence="1" type="ORF">WJU22_24320</name>
</gene>